<dbReference type="CTD" id="51442"/>
<dbReference type="Proteomes" id="UP000192220">
    <property type="component" value="Unplaced"/>
</dbReference>
<feature type="compositionally biased region" description="Basic and acidic residues" evidence="6">
    <location>
        <begin position="177"/>
        <end position="190"/>
    </location>
</feature>
<dbReference type="GO" id="GO:0006355">
    <property type="term" value="P:regulation of DNA-templated transcription"/>
    <property type="evidence" value="ECO:0007669"/>
    <property type="project" value="InterPro"/>
</dbReference>
<name>A0A2I4AXD2_AUSLI</name>
<proteinExistence type="inferred from homology"/>
<dbReference type="InParanoid" id="A0A2I4AXD2"/>
<feature type="region of interest" description="Disordered" evidence="6">
    <location>
        <begin position="143"/>
        <end position="190"/>
    </location>
</feature>
<keyword evidence="3" id="KW-0804">Transcription</keyword>
<organism evidence="7 8">
    <name type="scientific">Austrofundulus limnaeus</name>
    <name type="common">Annual killifish</name>
    <dbReference type="NCBI Taxonomy" id="52670"/>
    <lineage>
        <taxon>Eukaryota</taxon>
        <taxon>Metazoa</taxon>
        <taxon>Chordata</taxon>
        <taxon>Craniata</taxon>
        <taxon>Vertebrata</taxon>
        <taxon>Euteleostomi</taxon>
        <taxon>Actinopterygii</taxon>
        <taxon>Neopterygii</taxon>
        <taxon>Teleostei</taxon>
        <taxon>Neoteleostei</taxon>
        <taxon>Acanthomorphata</taxon>
        <taxon>Ovalentaria</taxon>
        <taxon>Atherinomorphae</taxon>
        <taxon>Cyprinodontiformes</taxon>
        <taxon>Rivulidae</taxon>
        <taxon>Austrofundulus</taxon>
    </lineage>
</organism>
<keyword evidence="4" id="KW-0539">Nucleus</keyword>
<evidence type="ECO:0000256" key="2">
    <source>
        <dbReference type="ARBA" id="ARBA00023015"/>
    </source>
</evidence>
<dbReference type="STRING" id="52670.A0A2I4AXD2"/>
<comment type="similarity">
    <text evidence="5">Belongs to the vestigial family.</text>
</comment>
<gene>
    <name evidence="8" type="primary">vgll1</name>
</gene>
<dbReference type="InterPro" id="IPR011520">
    <property type="entry name" value="Vg_fam"/>
</dbReference>
<dbReference type="KEGG" id="alim:106515085"/>
<dbReference type="RefSeq" id="XP_013860162.1">
    <property type="nucleotide sequence ID" value="XM_014004708.1"/>
</dbReference>
<keyword evidence="2" id="KW-0805">Transcription regulation</keyword>
<evidence type="ECO:0000256" key="4">
    <source>
        <dbReference type="ARBA" id="ARBA00023242"/>
    </source>
</evidence>
<evidence type="ECO:0000256" key="1">
    <source>
        <dbReference type="ARBA" id="ARBA00004123"/>
    </source>
</evidence>
<keyword evidence="7" id="KW-1185">Reference proteome</keyword>
<evidence type="ECO:0000313" key="8">
    <source>
        <dbReference type="RefSeq" id="XP_013860162.1"/>
    </source>
</evidence>
<sequence>MEERTDSPIAVKVEESSHSVVLTYFQGDINSMVDAHFSRALSKVCKPTELSSKTKNIHKPIKNEHINTCQDSMSYSKSLVSPEAGHIVSFSSPNEVPASWTPIRTREGPGMPTIMCHMTPEGQCFTGQQYSASLLNLLHGDRGDMGPSVASSSKPEPVPGWTVPQGFRDSVDPPGFEPERHGDKKDIYWY</sequence>
<dbReference type="OrthoDB" id="10069705at2759"/>
<dbReference type="GO" id="GO:0005634">
    <property type="term" value="C:nucleus"/>
    <property type="evidence" value="ECO:0007669"/>
    <property type="project" value="UniProtKB-SubCell"/>
</dbReference>
<evidence type="ECO:0000256" key="6">
    <source>
        <dbReference type="SAM" id="MobiDB-lite"/>
    </source>
</evidence>
<dbReference type="Pfam" id="PF07545">
    <property type="entry name" value="Vg_Tdu"/>
    <property type="match status" value="1"/>
</dbReference>
<protein>
    <submittedName>
        <fullName evidence="8">Transcription cofactor vestigial-like protein 1</fullName>
    </submittedName>
</protein>
<dbReference type="PANTHER" id="PTHR15950">
    <property type="entry name" value="TRANSCRIPTION COFACTOR VESTIGIAL-LIKE PROTEIN"/>
    <property type="match status" value="1"/>
</dbReference>
<dbReference type="PANTHER" id="PTHR15950:SF17">
    <property type="entry name" value="TRANSCRIPTION COFACTOR VESTIGIAL-LIKE PROTEIN 2"/>
    <property type="match status" value="1"/>
</dbReference>
<dbReference type="GeneID" id="106515085"/>
<evidence type="ECO:0000313" key="7">
    <source>
        <dbReference type="Proteomes" id="UP000192220"/>
    </source>
</evidence>
<reference evidence="8" key="1">
    <citation type="submission" date="2025-08" db="UniProtKB">
        <authorList>
            <consortium name="RefSeq"/>
        </authorList>
    </citation>
    <scope>IDENTIFICATION</scope>
    <source>
        <strain evidence="8">Quisiro</strain>
        <tissue evidence="8">Liver</tissue>
    </source>
</reference>
<evidence type="ECO:0000256" key="5">
    <source>
        <dbReference type="ARBA" id="ARBA00025784"/>
    </source>
</evidence>
<evidence type="ECO:0000256" key="3">
    <source>
        <dbReference type="ARBA" id="ARBA00023163"/>
    </source>
</evidence>
<dbReference type="AlphaFoldDB" id="A0A2I4AXD2"/>
<accession>A0A2I4AXD2</accession>
<comment type="subcellular location">
    <subcellularLocation>
        <location evidence="1">Nucleus</location>
    </subcellularLocation>
</comment>